<dbReference type="Pfam" id="PF00389">
    <property type="entry name" value="2-Hacid_dh"/>
    <property type="match status" value="1"/>
</dbReference>
<dbReference type="GO" id="GO:0001221">
    <property type="term" value="F:transcription coregulator binding"/>
    <property type="evidence" value="ECO:0007669"/>
    <property type="project" value="TreeGrafter"/>
</dbReference>
<evidence type="ECO:0000256" key="4">
    <source>
        <dbReference type="ARBA" id="ARBA00022771"/>
    </source>
</evidence>
<feature type="compositionally biased region" description="Basic and acidic residues" evidence="10">
    <location>
        <begin position="651"/>
        <end position="662"/>
    </location>
</feature>
<dbReference type="PANTHER" id="PTHR46029">
    <property type="entry name" value="C-TERMINAL-BINDING PROTEIN"/>
    <property type="match status" value="1"/>
</dbReference>
<keyword evidence="8" id="KW-0539">Nucleus</keyword>
<evidence type="ECO:0000256" key="9">
    <source>
        <dbReference type="PROSITE-ProRule" id="PRU00309"/>
    </source>
</evidence>
<dbReference type="PROSITE" id="PS00671">
    <property type="entry name" value="D_2_HYDROXYACID_DH_3"/>
    <property type="match status" value="1"/>
</dbReference>
<dbReference type="Proteomes" id="UP000024635">
    <property type="component" value="Unassembled WGS sequence"/>
</dbReference>
<dbReference type="GO" id="GO:0140297">
    <property type="term" value="F:DNA-binding transcription factor binding"/>
    <property type="evidence" value="ECO:0007669"/>
    <property type="project" value="TreeGrafter"/>
</dbReference>
<dbReference type="InterPro" id="IPR036291">
    <property type="entry name" value="NAD(P)-bd_dom_sf"/>
</dbReference>
<feature type="compositionally biased region" description="Polar residues" evidence="10">
    <location>
        <begin position="603"/>
        <end position="623"/>
    </location>
</feature>
<dbReference type="InterPro" id="IPR006139">
    <property type="entry name" value="D-isomer_2_OHA_DH_cat_dom"/>
</dbReference>
<dbReference type="InterPro" id="IPR043322">
    <property type="entry name" value="CtBP"/>
</dbReference>
<dbReference type="OrthoDB" id="9991913at2759"/>
<dbReference type="InterPro" id="IPR029752">
    <property type="entry name" value="D-isomer_DH_CS1"/>
</dbReference>
<dbReference type="CDD" id="cd05299">
    <property type="entry name" value="CtBP_dh"/>
    <property type="match status" value="1"/>
</dbReference>
<evidence type="ECO:0000256" key="3">
    <source>
        <dbReference type="ARBA" id="ARBA00022723"/>
    </source>
</evidence>
<evidence type="ECO:0000313" key="13">
    <source>
        <dbReference type="Proteomes" id="UP000024635"/>
    </source>
</evidence>
<evidence type="ECO:0000259" key="11">
    <source>
        <dbReference type="PROSITE" id="PS50950"/>
    </source>
</evidence>
<dbReference type="SUPFAM" id="SSF52283">
    <property type="entry name" value="Formate/glycerate dehydrogenase catalytic domain-like"/>
    <property type="match status" value="1"/>
</dbReference>
<dbReference type="Pfam" id="PF05485">
    <property type="entry name" value="THAP"/>
    <property type="match status" value="1"/>
</dbReference>
<dbReference type="GO" id="GO:0051287">
    <property type="term" value="F:NAD binding"/>
    <property type="evidence" value="ECO:0007669"/>
    <property type="project" value="InterPro"/>
</dbReference>
<reference evidence="13" key="1">
    <citation type="journal article" date="2015" name="Nat. Genet.">
        <title>The genome and transcriptome of the zoonotic hookworm Ancylostoma ceylanicum identify infection-specific gene families.</title>
        <authorList>
            <person name="Schwarz E.M."/>
            <person name="Hu Y."/>
            <person name="Antoshechkin I."/>
            <person name="Miller M.M."/>
            <person name="Sternberg P.W."/>
            <person name="Aroian R.V."/>
        </authorList>
    </citation>
    <scope>NUCLEOTIDE SEQUENCE</scope>
    <source>
        <strain evidence="13">HY135</strain>
    </source>
</reference>
<comment type="similarity">
    <text evidence="2">Belongs to the D-isomer specific 2-hydroxyacid dehydrogenase family.</text>
</comment>
<dbReference type="InterPro" id="IPR006140">
    <property type="entry name" value="D-isomer_DH_NAD-bd"/>
</dbReference>
<dbReference type="SUPFAM" id="SSF57716">
    <property type="entry name" value="Glucocorticoid receptor-like (DNA-binding domain)"/>
    <property type="match status" value="1"/>
</dbReference>
<keyword evidence="4 9" id="KW-0863">Zinc-finger</keyword>
<dbReference type="GO" id="GO:0005634">
    <property type="term" value="C:nucleus"/>
    <property type="evidence" value="ECO:0007669"/>
    <property type="project" value="UniProtKB-SubCell"/>
</dbReference>
<gene>
    <name evidence="12" type="primary">Acey_s0028.g1730</name>
    <name evidence="12" type="synonym">Acey-ctbp-1</name>
    <name evidence="12" type="ORF">Y032_0028g1730</name>
</gene>
<comment type="caution">
    <text evidence="12">The sequence shown here is derived from an EMBL/GenBank/DDBJ whole genome shotgun (WGS) entry which is preliminary data.</text>
</comment>
<dbReference type="GO" id="GO:0003713">
    <property type="term" value="F:transcription coactivator activity"/>
    <property type="evidence" value="ECO:0007669"/>
    <property type="project" value="TreeGrafter"/>
</dbReference>
<feature type="compositionally biased region" description="Low complexity" evidence="10">
    <location>
        <begin position="664"/>
        <end position="680"/>
    </location>
</feature>
<keyword evidence="6" id="KW-0560">Oxidoreductase</keyword>
<keyword evidence="5" id="KW-0862">Zinc</keyword>
<dbReference type="GO" id="GO:0016616">
    <property type="term" value="F:oxidoreductase activity, acting on the CH-OH group of donors, NAD or NADP as acceptor"/>
    <property type="evidence" value="ECO:0007669"/>
    <property type="project" value="InterPro"/>
</dbReference>
<sequence length="680" mass="73476">MPTTCGFPNCKFRSRYRGQEDNRHFYRIPKRPQVLRQRWLLAIGRTEETVVSQLRICSAHFEGGEKKEGDIPVPDPTVDKQLNIELPPKESKGGERKRNKGSPPISRSLVVRKRQLPDFLRNPLDTSPCPLSAEPTTPLLPVERPQNIHGIIAMSSARNMNGPAGARPLVALLDGRDCTIEMPLLKDVATVAFCDAQSTHEIHEKVLNEAVAALMYHSIKLEKEDLEKFKALRVVVKIGYGFDNIDVKAATELGIAVCHTPGDCIEEIADFTMSLILNLYRRTYWLAKAVSEGKKVVGAEHVREVAGGSKRMRGDVLGIIGMGRVGTAVALRARSFGMNIVFYDPFVPDGFEKALGVERCYALDDLLMKSDAISLHCLLTDETRHIINEQTLKQCRPGVFIINTSRGGLVDETDLASYLKSGHVRGAALDVHEQEPYEGNMMNPLSQCPNVIHTPHASWFSDSSCKELRVNAAKEVRRAILNRFPNDLLNCVNKEQLLANGGGARRALAAAAAAAANQPGPSSYNPLVGMQNFGFNGLPQMGQMGAFPYGNPLLAMGGMNLNPLLMTPNSAALAQFANPAAALSTLAAQTSQAPVVNVGSPALNATPSPNATSGKLASPQNGGITPPSPSNAEVPVSLSANLPGATGASGEEIRLKTEKEEPVEVNGQGENELNGNNNDE</sequence>
<keyword evidence="7 9" id="KW-0238">DNA-binding</keyword>
<comment type="subcellular location">
    <subcellularLocation>
        <location evidence="1">Nucleus</location>
    </subcellularLocation>
</comment>
<name>A0A016USN8_9BILA</name>
<dbReference type="Pfam" id="PF02826">
    <property type="entry name" value="2-Hacid_dh_C"/>
    <property type="match status" value="1"/>
</dbReference>
<dbReference type="Gene3D" id="3.40.50.720">
    <property type="entry name" value="NAD(P)-binding Rossmann-like Domain"/>
    <property type="match status" value="2"/>
</dbReference>
<evidence type="ECO:0000256" key="2">
    <source>
        <dbReference type="ARBA" id="ARBA00005854"/>
    </source>
</evidence>
<dbReference type="SMART" id="SM00980">
    <property type="entry name" value="THAP"/>
    <property type="match status" value="1"/>
</dbReference>
<dbReference type="InterPro" id="IPR006612">
    <property type="entry name" value="THAP_Znf"/>
</dbReference>
<dbReference type="SUPFAM" id="SSF51735">
    <property type="entry name" value="NAD(P)-binding Rossmann-fold domains"/>
    <property type="match status" value="1"/>
</dbReference>
<dbReference type="EMBL" id="JARK01001364">
    <property type="protein sequence ID" value="EYC18205.1"/>
    <property type="molecule type" value="Genomic_DNA"/>
</dbReference>
<feature type="region of interest" description="Disordered" evidence="10">
    <location>
        <begin position="65"/>
        <end position="108"/>
    </location>
</feature>
<dbReference type="InterPro" id="IPR029753">
    <property type="entry name" value="D-isomer_DH_CS"/>
</dbReference>
<keyword evidence="3" id="KW-0479">Metal-binding</keyword>
<dbReference type="PANTHER" id="PTHR46029:SF7">
    <property type="entry name" value="C-TERMINAL-BINDING PROTEIN"/>
    <property type="match status" value="1"/>
</dbReference>
<dbReference type="AlphaFoldDB" id="A0A016USN8"/>
<evidence type="ECO:0000256" key="10">
    <source>
        <dbReference type="SAM" id="MobiDB-lite"/>
    </source>
</evidence>
<dbReference type="GO" id="GO:0006357">
    <property type="term" value="P:regulation of transcription by RNA polymerase II"/>
    <property type="evidence" value="ECO:0007669"/>
    <property type="project" value="TreeGrafter"/>
</dbReference>
<dbReference type="InterPro" id="IPR051638">
    <property type="entry name" value="CTBP_dehydrogenase"/>
</dbReference>
<dbReference type="PROSITE" id="PS00065">
    <property type="entry name" value="D_2_HYDROXYACID_DH_1"/>
    <property type="match status" value="1"/>
</dbReference>
<dbReference type="STRING" id="53326.A0A016USN8"/>
<dbReference type="GO" id="GO:0003714">
    <property type="term" value="F:transcription corepressor activity"/>
    <property type="evidence" value="ECO:0007669"/>
    <property type="project" value="InterPro"/>
</dbReference>
<dbReference type="PROSITE" id="PS50950">
    <property type="entry name" value="ZF_THAP"/>
    <property type="match status" value="1"/>
</dbReference>
<evidence type="ECO:0000256" key="6">
    <source>
        <dbReference type="ARBA" id="ARBA00023002"/>
    </source>
</evidence>
<feature type="region of interest" description="Disordered" evidence="10">
    <location>
        <begin position="600"/>
        <end position="680"/>
    </location>
</feature>
<evidence type="ECO:0000256" key="5">
    <source>
        <dbReference type="ARBA" id="ARBA00022833"/>
    </source>
</evidence>
<feature type="domain" description="THAP-type" evidence="11">
    <location>
        <begin position="1"/>
        <end position="77"/>
    </location>
</feature>
<dbReference type="GO" id="GO:0008270">
    <property type="term" value="F:zinc ion binding"/>
    <property type="evidence" value="ECO:0007669"/>
    <property type="project" value="UniProtKB-KW"/>
</dbReference>
<dbReference type="GO" id="GO:0003677">
    <property type="term" value="F:DNA binding"/>
    <property type="evidence" value="ECO:0007669"/>
    <property type="project" value="UniProtKB-UniRule"/>
</dbReference>
<accession>A0A016USN8</accession>
<evidence type="ECO:0000256" key="8">
    <source>
        <dbReference type="ARBA" id="ARBA00023242"/>
    </source>
</evidence>
<protein>
    <recommendedName>
        <fullName evidence="11">THAP-type domain-containing protein</fullName>
    </recommendedName>
</protein>
<evidence type="ECO:0000256" key="1">
    <source>
        <dbReference type="ARBA" id="ARBA00004123"/>
    </source>
</evidence>
<evidence type="ECO:0000256" key="7">
    <source>
        <dbReference type="ARBA" id="ARBA00023125"/>
    </source>
</evidence>
<organism evidence="12 13">
    <name type="scientific">Ancylostoma ceylanicum</name>
    <dbReference type="NCBI Taxonomy" id="53326"/>
    <lineage>
        <taxon>Eukaryota</taxon>
        <taxon>Metazoa</taxon>
        <taxon>Ecdysozoa</taxon>
        <taxon>Nematoda</taxon>
        <taxon>Chromadorea</taxon>
        <taxon>Rhabditida</taxon>
        <taxon>Rhabditina</taxon>
        <taxon>Rhabditomorpha</taxon>
        <taxon>Strongyloidea</taxon>
        <taxon>Ancylostomatidae</taxon>
        <taxon>Ancylostomatinae</taxon>
        <taxon>Ancylostoma</taxon>
    </lineage>
</organism>
<keyword evidence="13" id="KW-1185">Reference proteome</keyword>
<proteinExistence type="inferred from homology"/>
<feature type="compositionally biased region" description="Basic and acidic residues" evidence="10">
    <location>
        <begin position="87"/>
        <end position="96"/>
    </location>
</feature>
<evidence type="ECO:0000313" key="12">
    <source>
        <dbReference type="EMBL" id="EYC18205.1"/>
    </source>
</evidence>